<dbReference type="PROSITE" id="PS01031">
    <property type="entry name" value="SHSP"/>
    <property type="match status" value="1"/>
</dbReference>
<protein>
    <submittedName>
        <fullName evidence="5">HSP20-like chaperone</fullName>
    </submittedName>
</protein>
<dbReference type="CDD" id="cd06464">
    <property type="entry name" value="ACD_sHsps-like"/>
    <property type="match status" value="1"/>
</dbReference>
<gene>
    <name evidence="5" type="ORF">BJ508DRAFT_229417</name>
</gene>
<dbReference type="AlphaFoldDB" id="A0A3N4HRY2"/>
<dbReference type="OrthoDB" id="5511210at2759"/>
<reference evidence="5 6" key="1">
    <citation type="journal article" date="2018" name="Nat. Ecol. Evol.">
        <title>Pezizomycetes genomes reveal the molecular basis of ectomycorrhizal truffle lifestyle.</title>
        <authorList>
            <person name="Murat C."/>
            <person name="Payen T."/>
            <person name="Noel B."/>
            <person name="Kuo A."/>
            <person name="Morin E."/>
            <person name="Chen J."/>
            <person name="Kohler A."/>
            <person name="Krizsan K."/>
            <person name="Balestrini R."/>
            <person name="Da Silva C."/>
            <person name="Montanini B."/>
            <person name="Hainaut M."/>
            <person name="Levati E."/>
            <person name="Barry K.W."/>
            <person name="Belfiori B."/>
            <person name="Cichocki N."/>
            <person name="Clum A."/>
            <person name="Dockter R.B."/>
            <person name="Fauchery L."/>
            <person name="Guy J."/>
            <person name="Iotti M."/>
            <person name="Le Tacon F."/>
            <person name="Lindquist E.A."/>
            <person name="Lipzen A."/>
            <person name="Malagnac F."/>
            <person name="Mello A."/>
            <person name="Molinier V."/>
            <person name="Miyauchi S."/>
            <person name="Poulain J."/>
            <person name="Riccioni C."/>
            <person name="Rubini A."/>
            <person name="Sitrit Y."/>
            <person name="Splivallo R."/>
            <person name="Traeger S."/>
            <person name="Wang M."/>
            <person name="Zifcakova L."/>
            <person name="Wipf D."/>
            <person name="Zambonelli A."/>
            <person name="Paolocci F."/>
            <person name="Nowrousian M."/>
            <person name="Ottonello S."/>
            <person name="Baldrian P."/>
            <person name="Spatafora J.W."/>
            <person name="Henrissat B."/>
            <person name="Nagy L.G."/>
            <person name="Aury J.M."/>
            <person name="Wincker P."/>
            <person name="Grigoriev I.V."/>
            <person name="Bonfante P."/>
            <person name="Martin F.M."/>
        </authorList>
    </citation>
    <scope>NUCLEOTIDE SEQUENCE [LARGE SCALE GENOMIC DNA]</scope>
    <source>
        <strain evidence="5 6">RN42</strain>
    </source>
</reference>
<feature type="domain" description="SHSP" evidence="4">
    <location>
        <begin position="48"/>
        <end position="168"/>
    </location>
</feature>
<dbReference type="PANTHER" id="PTHR11527">
    <property type="entry name" value="HEAT-SHOCK PROTEIN 20 FAMILY MEMBER"/>
    <property type="match status" value="1"/>
</dbReference>
<dbReference type="InterPro" id="IPR031107">
    <property type="entry name" value="Small_HSP"/>
</dbReference>
<dbReference type="InterPro" id="IPR008978">
    <property type="entry name" value="HSP20-like_chaperone"/>
</dbReference>
<evidence type="ECO:0000313" key="6">
    <source>
        <dbReference type="Proteomes" id="UP000275078"/>
    </source>
</evidence>
<dbReference type="STRING" id="1160509.A0A3N4HRY2"/>
<dbReference type="Proteomes" id="UP000275078">
    <property type="component" value="Unassembled WGS sequence"/>
</dbReference>
<dbReference type="InterPro" id="IPR002068">
    <property type="entry name" value="A-crystallin/Hsp20_dom"/>
</dbReference>
<dbReference type="Gene3D" id="2.60.40.790">
    <property type="match status" value="1"/>
</dbReference>
<accession>A0A3N4HRY2</accession>
<dbReference type="SUPFAM" id="SSF49764">
    <property type="entry name" value="HSP20-like chaperones"/>
    <property type="match status" value="1"/>
</dbReference>
<sequence length="168" mass="18489">MCTAGPSMQSPFFDFMSNLNETLADPSHPISAFLSQNGLKLTKTGKSDTEADFEPTVDVFDIESSFVVHVSLPGAVKEDIGLHFDATNQELEISGVVYRPGDEEFYKKLVVTERQVGLFNRKVKFGKGANGLVVDVDDITAKLDAGILVVTIPKREKDAPERRKVQIE</sequence>
<dbReference type="EMBL" id="ML119742">
    <property type="protein sequence ID" value="RPA76582.1"/>
    <property type="molecule type" value="Genomic_DNA"/>
</dbReference>
<name>A0A3N4HRY2_ASCIM</name>
<evidence type="ECO:0000259" key="4">
    <source>
        <dbReference type="PROSITE" id="PS01031"/>
    </source>
</evidence>
<proteinExistence type="inferred from homology"/>
<keyword evidence="1" id="KW-0346">Stress response</keyword>
<dbReference type="Pfam" id="PF00011">
    <property type="entry name" value="HSP20"/>
    <property type="match status" value="1"/>
</dbReference>
<keyword evidence="6" id="KW-1185">Reference proteome</keyword>
<evidence type="ECO:0000256" key="1">
    <source>
        <dbReference type="ARBA" id="ARBA00023016"/>
    </source>
</evidence>
<evidence type="ECO:0000256" key="3">
    <source>
        <dbReference type="RuleBase" id="RU003616"/>
    </source>
</evidence>
<evidence type="ECO:0000256" key="2">
    <source>
        <dbReference type="PROSITE-ProRule" id="PRU00285"/>
    </source>
</evidence>
<evidence type="ECO:0000313" key="5">
    <source>
        <dbReference type="EMBL" id="RPA76582.1"/>
    </source>
</evidence>
<organism evidence="5 6">
    <name type="scientific">Ascobolus immersus RN42</name>
    <dbReference type="NCBI Taxonomy" id="1160509"/>
    <lineage>
        <taxon>Eukaryota</taxon>
        <taxon>Fungi</taxon>
        <taxon>Dikarya</taxon>
        <taxon>Ascomycota</taxon>
        <taxon>Pezizomycotina</taxon>
        <taxon>Pezizomycetes</taxon>
        <taxon>Pezizales</taxon>
        <taxon>Ascobolaceae</taxon>
        <taxon>Ascobolus</taxon>
    </lineage>
</organism>
<comment type="similarity">
    <text evidence="2 3">Belongs to the small heat shock protein (HSP20) family.</text>
</comment>